<proteinExistence type="predicted"/>
<dbReference type="RefSeq" id="WP_006005956.1">
    <property type="nucleotide sequence ID" value="NZ_BAET01000022.1"/>
</dbReference>
<evidence type="ECO:0000313" key="1">
    <source>
        <dbReference type="EMBL" id="GAB56126.1"/>
    </source>
</evidence>
<sequence>MNKTVKKLESNLVRALTVACEQAKLEVSGFEWLTHTAEYSNFPKSLLIRCIFDDDASLHKAKDSAHDLTIIRCIHKALLNAGILLQNPKKHVLFDTEQACEREHEGNWKKRIQTRH</sequence>
<name>H5TCU9_9ALTE</name>
<keyword evidence="2" id="KW-1185">Reference proteome</keyword>
<gene>
    <name evidence="1" type="ORF">GPUN_2011</name>
</gene>
<dbReference type="AlphaFoldDB" id="H5TCU9"/>
<dbReference type="OrthoDB" id="6996126at2"/>
<reference evidence="1 2" key="1">
    <citation type="journal article" date="2012" name="J. Bacteriol.">
        <title>Genome sequence of proteorhodopsin-containing sea ice bacterium Glaciecola punicea ACAM 611T.</title>
        <authorList>
            <person name="Qin Q.-L."/>
            <person name="Xie B.-B."/>
            <person name="Shu Y.-L."/>
            <person name="Rong J.-C."/>
            <person name="Zhao D.-L."/>
            <person name="Zhang X.-Y."/>
            <person name="Chen X.-L."/>
            <person name="Zhou B.-C."/>
            <person name="Zhanga Y.-Z."/>
        </authorList>
    </citation>
    <scope>NUCLEOTIDE SEQUENCE [LARGE SCALE GENOMIC DNA]</scope>
    <source>
        <strain evidence="1 2">ACAM 611</strain>
    </source>
</reference>
<dbReference type="eggNOG" id="ENOG50330NG">
    <property type="taxonomic scope" value="Bacteria"/>
</dbReference>
<evidence type="ECO:0000313" key="2">
    <source>
        <dbReference type="Proteomes" id="UP000053586"/>
    </source>
</evidence>
<evidence type="ECO:0008006" key="3">
    <source>
        <dbReference type="Google" id="ProtNLM"/>
    </source>
</evidence>
<dbReference type="Proteomes" id="UP000053586">
    <property type="component" value="Unassembled WGS sequence"/>
</dbReference>
<comment type="caution">
    <text evidence="1">The sequence shown here is derived from an EMBL/GenBank/DDBJ whole genome shotgun (WGS) entry which is preliminary data.</text>
</comment>
<organism evidence="1 2">
    <name type="scientific">Glaciecola punicea ACAM 611</name>
    <dbReference type="NCBI Taxonomy" id="1121923"/>
    <lineage>
        <taxon>Bacteria</taxon>
        <taxon>Pseudomonadati</taxon>
        <taxon>Pseudomonadota</taxon>
        <taxon>Gammaproteobacteria</taxon>
        <taxon>Alteromonadales</taxon>
        <taxon>Alteromonadaceae</taxon>
        <taxon>Glaciecola</taxon>
    </lineage>
</organism>
<dbReference type="EMBL" id="BAET01000022">
    <property type="protein sequence ID" value="GAB56126.1"/>
    <property type="molecule type" value="Genomic_DNA"/>
</dbReference>
<protein>
    <recommendedName>
        <fullName evidence="3">Fis family transcriptional regulator</fullName>
    </recommendedName>
</protein>
<reference evidence="1 2" key="2">
    <citation type="journal article" date="2017" name="Antonie Van Leeuwenhoek">
        <title>Rhizobium rhizosphaerae sp. nov., a novel species isolated from rice rhizosphere.</title>
        <authorList>
            <person name="Zhao J.J."/>
            <person name="Zhang J."/>
            <person name="Zhang R.J."/>
            <person name="Zhang C.W."/>
            <person name="Yin H.Q."/>
            <person name="Zhang X.X."/>
        </authorList>
    </citation>
    <scope>NUCLEOTIDE SEQUENCE [LARGE SCALE GENOMIC DNA]</scope>
    <source>
        <strain evidence="1 2">ACAM 611</strain>
    </source>
</reference>
<dbReference type="STRING" id="56804.BAE46_11520"/>
<accession>H5TCU9</accession>